<dbReference type="AlphaFoldDB" id="A0A7N2L2Z3"/>
<dbReference type="PROSITE" id="PS50882">
    <property type="entry name" value="YTH"/>
    <property type="match status" value="1"/>
</dbReference>
<dbReference type="GO" id="GO:0061157">
    <property type="term" value="P:mRNA destabilization"/>
    <property type="evidence" value="ECO:0007669"/>
    <property type="project" value="TreeGrafter"/>
</dbReference>
<evidence type="ECO:0000313" key="4">
    <source>
        <dbReference type="EnsemblPlants" id="QL02p100445:mrna"/>
    </source>
</evidence>
<feature type="compositionally biased region" description="Polar residues" evidence="2">
    <location>
        <begin position="506"/>
        <end position="515"/>
    </location>
</feature>
<dbReference type="Gramene" id="QL02p100445:mrna">
    <property type="protein sequence ID" value="QL02p100445:mrna"/>
    <property type="gene ID" value="QL02p100445"/>
</dbReference>
<dbReference type="InterPro" id="IPR045168">
    <property type="entry name" value="YTH_prot"/>
</dbReference>
<dbReference type="SMR" id="A0A7N2L2Z3"/>
<dbReference type="Pfam" id="PF04146">
    <property type="entry name" value="YTH"/>
    <property type="match status" value="1"/>
</dbReference>
<gene>
    <name evidence="4" type="primary">LOC115977558</name>
</gene>
<dbReference type="OMA" id="QDFQTEY"/>
<accession>A0A7N2L2Z3</accession>
<comment type="similarity">
    <text evidence="1">Belongs to the YTHDF family.</text>
</comment>
<dbReference type="GO" id="GO:1990247">
    <property type="term" value="F:N6-methyladenosine-containing RNA reader activity"/>
    <property type="evidence" value="ECO:0007669"/>
    <property type="project" value="UniProtKB-UniRule"/>
</dbReference>
<proteinExistence type="inferred from homology"/>
<evidence type="ECO:0000259" key="3">
    <source>
        <dbReference type="PROSITE" id="PS50882"/>
    </source>
</evidence>
<dbReference type="KEGG" id="qlo:115977558"/>
<dbReference type="InParanoid" id="A0A7N2L2Z3"/>
<evidence type="ECO:0000313" key="5">
    <source>
        <dbReference type="Proteomes" id="UP000594261"/>
    </source>
</evidence>
<feature type="region of interest" description="Disordered" evidence="2">
    <location>
        <begin position="18"/>
        <end position="67"/>
    </location>
</feature>
<comment type="function">
    <text evidence="1">Specifically recognizes and binds N6-methyladenosine (m6A)-containing RNAs, and regulates mRNA stability. M6A is a modification present at internal sites of mRNAs and some non-coding RNAs and plays a role in mRNA stability and processing.</text>
</comment>
<dbReference type="InterPro" id="IPR007275">
    <property type="entry name" value="YTH_domain"/>
</dbReference>
<dbReference type="OrthoDB" id="306690at2759"/>
<feature type="region of interest" description="Disordered" evidence="2">
    <location>
        <begin position="289"/>
        <end position="309"/>
    </location>
</feature>
<sequence>MAGEKILEKPELLAAGMKPESVAELSEQDAASGKDGIPSDSTSYVSSTMDATSSTKGETDHKSVGEHGEYHPPTSCYNYYFPGFNGSYNQLGDHYNLQADGSHTGMQSDNASMVYYLPGYPYPSGTLVGADGQCAGQQQYLASSGYLQQPVPYGSEAMPCYSWDSPYVGDAPNGSSAGFANGKSSPGSTTFAKSNSSYSMRTNGNVASKFSKSIPHTQPVRTFNKVPHLSSDFSKGLLKGYNPMGKLSPFTYQKQGLFPQNGQVNYRPNGRAWNVNDRSKLRDKYNKNGEFENSTELTRGPRAYNKSASSDSSGEIVDLGLAVRSDVYNLQDFPTEYENAKFYIIKSYSEDDIHKSIKYNVWSSTPNGNKKLDAAFRDVEAKATEKNSKCPMFLFFSVNGSGQFVGVAEMSGQVDFNKDMEFWQLDKWNGFFPVKWHIVKDVPNTQLRHIILENNENRPVTFTRDTQEVGLKQGLEMLSIFKSYTAKSSLLDDFKFYENREKSLLSKSNKPTTPQMEMYSNVDIPDNTTGERKIEVELGAAKRTTTTDSNTLIHLTKNLSLNGSPLKSSSVKNPIGNSATSAF</sequence>
<dbReference type="GeneID" id="115977558"/>
<dbReference type="PANTHER" id="PTHR12357:SF95">
    <property type="entry name" value="YTH DOMAIN-CONTAINING FAMILY PROTEIN"/>
    <property type="match status" value="1"/>
</dbReference>
<feature type="domain" description="YTH" evidence="3">
    <location>
        <begin position="340"/>
        <end position="481"/>
    </location>
</feature>
<protein>
    <recommendedName>
        <fullName evidence="1">YTH domain-containing family protein</fullName>
    </recommendedName>
</protein>
<keyword evidence="1" id="KW-0694">RNA-binding</keyword>
<dbReference type="Gene3D" id="3.10.590.10">
    <property type="entry name" value="ph1033 like domains"/>
    <property type="match status" value="1"/>
</dbReference>
<reference evidence="5" key="1">
    <citation type="journal article" date="2016" name="G3 (Bethesda)">
        <title>First Draft Assembly and Annotation of the Genome of a California Endemic Oak Quercus lobata Nee (Fagaceae).</title>
        <authorList>
            <person name="Sork V.L."/>
            <person name="Fitz-Gibbon S.T."/>
            <person name="Puiu D."/>
            <person name="Crepeau M."/>
            <person name="Gugger P.F."/>
            <person name="Sherman R."/>
            <person name="Stevens K."/>
            <person name="Langley C.H."/>
            <person name="Pellegrini M."/>
            <person name="Salzberg S.L."/>
        </authorList>
    </citation>
    <scope>NUCLEOTIDE SEQUENCE [LARGE SCALE GENOMIC DNA]</scope>
    <source>
        <strain evidence="5">cv. SW786</strain>
    </source>
</reference>
<organism evidence="4 5">
    <name type="scientific">Quercus lobata</name>
    <name type="common">Valley oak</name>
    <dbReference type="NCBI Taxonomy" id="97700"/>
    <lineage>
        <taxon>Eukaryota</taxon>
        <taxon>Viridiplantae</taxon>
        <taxon>Streptophyta</taxon>
        <taxon>Embryophyta</taxon>
        <taxon>Tracheophyta</taxon>
        <taxon>Spermatophyta</taxon>
        <taxon>Magnoliopsida</taxon>
        <taxon>eudicotyledons</taxon>
        <taxon>Gunneridae</taxon>
        <taxon>Pentapetalae</taxon>
        <taxon>rosids</taxon>
        <taxon>fabids</taxon>
        <taxon>Fagales</taxon>
        <taxon>Fagaceae</taxon>
        <taxon>Quercus</taxon>
    </lineage>
</organism>
<feature type="compositionally biased region" description="Polar residues" evidence="2">
    <location>
        <begin position="39"/>
        <end position="56"/>
    </location>
</feature>
<dbReference type="RefSeq" id="XP_030955334.1">
    <property type="nucleotide sequence ID" value="XM_031099474.1"/>
</dbReference>
<dbReference type="PANTHER" id="PTHR12357">
    <property type="entry name" value="YTH YT521-B HOMOLOGY DOMAIN-CONTAINING"/>
    <property type="match status" value="1"/>
</dbReference>
<dbReference type="Proteomes" id="UP000594261">
    <property type="component" value="Chromosome 2"/>
</dbReference>
<dbReference type="CDD" id="cd21134">
    <property type="entry name" value="YTH"/>
    <property type="match status" value="1"/>
</dbReference>
<reference evidence="4" key="2">
    <citation type="submission" date="2021-01" db="UniProtKB">
        <authorList>
            <consortium name="EnsemblPlants"/>
        </authorList>
    </citation>
    <scope>IDENTIFICATION</scope>
</reference>
<keyword evidence="5" id="KW-1185">Reference proteome</keyword>
<evidence type="ECO:0000256" key="1">
    <source>
        <dbReference type="RuleBase" id="RU369095"/>
    </source>
</evidence>
<feature type="region of interest" description="Disordered" evidence="2">
    <location>
        <begin position="563"/>
        <end position="583"/>
    </location>
</feature>
<dbReference type="GO" id="GO:0005737">
    <property type="term" value="C:cytoplasm"/>
    <property type="evidence" value="ECO:0007669"/>
    <property type="project" value="TreeGrafter"/>
</dbReference>
<dbReference type="FunCoup" id="A0A7N2L2Z3">
    <property type="interactions" value="1681"/>
</dbReference>
<feature type="region of interest" description="Disordered" evidence="2">
    <location>
        <begin position="506"/>
        <end position="526"/>
    </location>
</feature>
<evidence type="ECO:0000256" key="2">
    <source>
        <dbReference type="SAM" id="MobiDB-lite"/>
    </source>
</evidence>
<name>A0A7N2L2Z3_QUELO</name>
<dbReference type="EnsemblPlants" id="QL02p100445:mrna">
    <property type="protein sequence ID" value="QL02p100445:mrna"/>
    <property type="gene ID" value="QL02p100445"/>
</dbReference>
<dbReference type="GO" id="GO:0003729">
    <property type="term" value="F:mRNA binding"/>
    <property type="evidence" value="ECO:0007669"/>
    <property type="project" value="UniProtKB-UniRule"/>
</dbReference>
<feature type="compositionally biased region" description="Basic and acidic residues" evidence="2">
    <location>
        <begin position="57"/>
        <end position="67"/>
    </location>
</feature>